<evidence type="ECO:0000259" key="2">
    <source>
        <dbReference type="Pfam" id="PF05678"/>
    </source>
</evidence>
<sequence length="117" mass="13462">MAGLIREPVRVVIINTKYVETDVRSFKSVVQEFTGKDSAPPGNSDHKHLKRTLSRKSTSMDEIRDKRVRLDVSDKVSYAGGDQVLMRNLSFKEFEGLLNEMPSIDELYRSWADIFMH</sequence>
<feature type="region of interest" description="Disordered" evidence="1">
    <location>
        <begin position="34"/>
        <end position="60"/>
    </location>
</feature>
<dbReference type="Pfam" id="PF05678">
    <property type="entry name" value="VQ"/>
    <property type="match status" value="1"/>
</dbReference>
<accession>A0AAJ6TPD4</accession>
<dbReference type="Proteomes" id="UP000694918">
    <property type="component" value="Unplaced"/>
</dbReference>
<organism evidence="3 4">
    <name type="scientific">Populus euphratica</name>
    <name type="common">Euphrates poplar</name>
    <dbReference type="NCBI Taxonomy" id="75702"/>
    <lineage>
        <taxon>Eukaryota</taxon>
        <taxon>Viridiplantae</taxon>
        <taxon>Streptophyta</taxon>
        <taxon>Embryophyta</taxon>
        <taxon>Tracheophyta</taxon>
        <taxon>Spermatophyta</taxon>
        <taxon>Magnoliopsida</taxon>
        <taxon>eudicotyledons</taxon>
        <taxon>Gunneridae</taxon>
        <taxon>Pentapetalae</taxon>
        <taxon>rosids</taxon>
        <taxon>fabids</taxon>
        <taxon>Malpighiales</taxon>
        <taxon>Salicaceae</taxon>
        <taxon>Saliceae</taxon>
        <taxon>Populus</taxon>
    </lineage>
</organism>
<feature type="domain" description="VQ" evidence="2">
    <location>
        <begin position="13"/>
        <end position="40"/>
    </location>
</feature>
<dbReference type="AlphaFoldDB" id="A0AAJ6TPD4"/>
<dbReference type="RefSeq" id="XP_011014973.1">
    <property type="nucleotide sequence ID" value="XM_011016671.1"/>
</dbReference>
<evidence type="ECO:0000313" key="3">
    <source>
        <dbReference type="Proteomes" id="UP000694918"/>
    </source>
</evidence>
<dbReference type="InterPro" id="IPR008889">
    <property type="entry name" value="VQ"/>
</dbReference>
<name>A0AAJ6TPD4_POPEU</name>
<reference evidence="4" key="1">
    <citation type="submission" date="2025-08" db="UniProtKB">
        <authorList>
            <consortium name="RefSeq"/>
        </authorList>
    </citation>
    <scope>IDENTIFICATION</scope>
</reference>
<evidence type="ECO:0000256" key="1">
    <source>
        <dbReference type="SAM" id="MobiDB-lite"/>
    </source>
</evidence>
<evidence type="ECO:0000313" key="4">
    <source>
        <dbReference type="RefSeq" id="XP_011014973.1"/>
    </source>
</evidence>
<dbReference type="GeneID" id="105118679"/>
<proteinExistence type="predicted"/>
<keyword evidence="3" id="KW-1185">Reference proteome</keyword>
<dbReference type="InterPro" id="IPR039608">
    <property type="entry name" value="VQ_1/10"/>
</dbReference>
<gene>
    <name evidence="4" type="primary">LOC105118679</name>
</gene>
<dbReference type="PANTHER" id="PTHR34777">
    <property type="entry name" value="VQ MOTIF-CONTAINING PROTEIN 10"/>
    <property type="match status" value="1"/>
</dbReference>
<dbReference type="PANTHER" id="PTHR34777:SF1">
    <property type="entry name" value="VQ MOTIF-CONTAINING PROTEIN 10"/>
    <property type="match status" value="1"/>
</dbReference>
<dbReference type="KEGG" id="peu:105118679"/>
<protein>
    <submittedName>
        <fullName evidence="4">Uncharacterized protein LOC105118679</fullName>
    </submittedName>
</protein>